<protein>
    <recommendedName>
        <fullName evidence="1">4Fe-4S Wbl-type domain-containing protein</fullName>
    </recommendedName>
</protein>
<dbReference type="AlphaFoldDB" id="A0A1B8SBD6"/>
<dbReference type="RefSeq" id="WP_065289273.1">
    <property type="nucleotide sequence ID" value="NZ_LFOE01000041.1"/>
</dbReference>
<dbReference type="PROSITE" id="PS51674">
    <property type="entry name" value="4FE4S_WBL"/>
    <property type="match status" value="1"/>
</dbReference>
<gene>
    <name evidence="2" type="ORF">ACT18_19895</name>
</gene>
<dbReference type="Proteomes" id="UP000092668">
    <property type="component" value="Unassembled WGS sequence"/>
</dbReference>
<reference evidence="2 3" key="1">
    <citation type="submission" date="2015-06" db="EMBL/GenBank/DDBJ databases">
        <title>Genome sequence of Mycobacterium kumamotonense strain Roo.</title>
        <authorList>
            <person name="Greninger A.L."/>
            <person name="Cunningham G."/>
            <person name="Miller S."/>
        </authorList>
    </citation>
    <scope>NUCLEOTIDE SEQUENCE [LARGE SCALE GENOMIC DNA]</scope>
    <source>
        <strain evidence="2 3">Roo</strain>
    </source>
</reference>
<evidence type="ECO:0000313" key="2">
    <source>
        <dbReference type="EMBL" id="OBY30053.1"/>
    </source>
</evidence>
<dbReference type="Pfam" id="PF02467">
    <property type="entry name" value="Whib"/>
    <property type="match status" value="1"/>
</dbReference>
<evidence type="ECO:0000313" key="3">
    <source>
        <dbReference type="Proteomes" id="UP000092668"/>
    </source>
</evidence>
<name>A0A1B8SBD6_9MYCO</name>
<feature type="domain" description="4Fe-4S Wbl-type" evidence="1">
    <location>
        <begin position="31"/>
        <end position="90"/>
    </location>
</feature>
<dbReference type="InterPro" id="IPR034768">
    <property type="entry name" value="4FE4S_WBL"/>
</dbReference>
<keyword evidence="3" id="KW-1185">Reference proteome</keyword>
<dbReference type="EMBL" id="LFOE01000041">
    <property type="protein sequence ID" value="OBY30053.1"/>
    <property type="molecule type" value="Genomic_DNA"/>
</dbReference>
<proteinExistence type="predicted"/>
<organism evidence="2 3">
    <name type="scientific">Mycolicibacter kumamotonensis</name>
    <dbReference type="NCBI Taxonomy" id="354243"/>
    <lineage>
        <taxon>Bacteria</taxon>
        <taxon>Bacillati</taxon>
        <taxon>Actinomycetota</taxon>
        <taxon>Actinomycetes</taxon>
        <taxon>Mycobacteriales</taxon>
        <taxon>Mycobacteriaceae</taxon>
        <taxon>Mycolicibacter</taxon>
    </lineage>
</organism>
<comment type="caution">
    <text evidence="2">The sequence shown here is derived from an EMBL/GenBank/DDBJ whole genome shotgun (WGS) entry which is preliminary data.</text>
</comment>
<accession>A0A1B8SBD6</accession>
<sequence length="100" mass="10331">MNHPARVVPEPGVVGLLAAVLTGVPRLDGAACIGARGRFYEAETGNVVRVRECVSVCGRCPALAECREWAAGQRNLVGVVAGKFHGSVRANDDSSEAATG</sequence>
<dbReference type="OrthoDB" id="4428041at2"/>
<evidence type="ECO:0000259" key="1">
    <source>
        <dbReference type="PROSITE" id="PS51674"/>
    </source>
</evidence>